<dbReference type="STRING" id="334253.SAMN04487943_101387"/>
<protein>
    <submittedName>
        <fullName evidence="1">Uncharacterized protein</fullName>
    </submittedName>
</protein>
<evidence type="ECO:0000313" key="1">
    <source>
        <dbReference type="EMBL" id="SFL40519.1"/>
    </source>
</evidence>
<organism evidence="1 2">
    <name type="scientific">Gracilibacillus orientalis</name>
    <dbReference type="NCBI Taxonomy" id="334253"/>
    <lineage>
        <taxon>Bacteria</taxon>
        <taxon>Bacillati</taxon>
        <taxon>Bacillota</taxon>
        <taxon>Bacilli</taxon>
        <taxon>Bacillales</taxon>
        <taxon>Bacillaceae</taxon>
        <taxon>Gracilibacillus</taxon>
    </lineage>
</organism>
<sequence>MINRLKILIFNQLHFLKSNDTPLCQELIKQFDTIHKQYIAEGDGSLIEYDVDFPKHLFLQYLINHKEVLVHGSNNPDIEIFEPRNQTLANNKPVKAVFAASDTIWSFYFAIINKSGYQGSLKNLCFSIPTKKEVKRFYYFSVNQDFQGEYWRNGTMYILPKDSFIQGGSKEEWICPEKVKPLAKINVTPEDFPFLNQVRKHDENTPHNKVVLTALLWNK</sequence>
<dbReference type="EMBL" id="FOTR01000001">
    <property type="protein sequence ID" value="SFL40519.1"/>
    <property type="molecule type" value="Genomic_DNA"/>
</dbReference>
<reference evidence="2" key="1">
    <citation type="submission" date="2016-10" db="EMBL/GenBank/DDBJ databases">
        <authorList>
            <person name="Varghese N."/>
            <person name="Submissions S."/>
        </authorList>
    </citation>
    <scope>NUCLEOTIDE SEQUENCE [LARGE SCALE GENOMIC DNA]</scope>
    <source>
        <strain evidence="2">CGMCC 1.4250</strain>
    </source>
</reference>
<gene>
    <name evidence="1" type="ORF">SAMN04487943_101387</name>
</gene>
<dbReference type="AlphaFoldDB" id="A0A1I4HE12"/>
<name>A0A1I4HE12_9BACI</name>
<proteinExistence type="predicted"/>
<accession>A0A1I4HE12</accession>
<dbReference type="OrthoDB" id="3518779at2"/>
<dbReference type="Proteomes" id="UP000198565">
    <property type="component" value="Unassembled WGS sequence"/>
</dbReference>
<dbReference type="RefSeq" id="WP_091480378.1">
    <property type="nucleotide sequence ID" value="NZ_FOTR01000001.1"/>
</dbReference>
<keyword evidence="2" id="KW-1185">Reference proteome</keyword>
<evidence type="ECO:0000313" key="2">
    <source>
        <dbReference type="Proteomes" id="UP000198565"/>
    </source>
</evidence>